<evidence type="ECO:0000259" key="11">
    <source>
        <dbReference type="PROSITE" id="PS51755"/>
    </source>
</evidence>
<dbReference type="Gene3D" id="6.10.250.690">
    <property type="match status" value="1"/>
</dbReference>
<keyword evidence="13" id="KW-1185">Reference proteome</keyword>
<feature type="domain" description="Response regulatory" evidence="10">
    <location>
        <begin position="28"/>
        <end position="142"/>
    </location>
</feature>
<comment type="function">
    <text evidence="7">This protein is a positive regulator for the phosphate regulon. Transcription of this operon is positively regulated by PhoB and PhoR when phosphate is limited.</text>
</comment>
<dbReference type="GO" id="GO:0006355">
    <property type="term" value="P:regulation of DNA-templated transcription"/>
    <property type="evidence" value="ECO:0007669"/>
    <property type="project" value="InterPro"/>
</dbReference>
<dbReference type="InterPro" id="IPR001867">
    <property type="entry name" value="OmpR/PhoB-type_DNA-bd"/>
</dbReference>
<dbReference type="SUPFAM" id="SSF46894">
    <property type="entry name" value="C-terminal effector domain of the bipartite response regulators"/>
    <property type="match status" value="1"/>
</dbReference>
<dbReference type="InterPro" id="IPR036388">
    <property type="entry name" value="WH-like_DNA-bd_sf"/>
</dbReference>
<dbReference type="InterPro" id="IPR039420">
    <property type="entry name" value="WalR-like"/>
</dbReference>
<dbReference type="GO" id="GO:0000976">
    <property type="term" value="F:transcription cis-regulatory region binding"/>
    <property type="evidence" value="ECO:0007669"/>
    <property type="project" value="TreeGrafter"/>
</dbReference>
<dbReference type="FunFam" id="1.10.10.10:FF:000018">
    <property type="entry name" value="DNA-binding response regulator ResD"/>
    <property type="match status" value="1"/>
</dbReference>
<dbReference type="CDD" id="cd00383">
    <property type="entry name" value="trans_reg_C"/>
    <property type="match status" value="1"/>
</dbReference>
<dbReference type="AlphaFoldDB" id="A0A158JNX0"/>
<sequence length="263" mass="29397">MTGSPSCPSGAGGFAFKGIVNHMDHPKRILIVEDDVDIADVLSLHLRDERYEVVHSADGAEGLRLLEQGGWDALILDLMLPGVDGLEICRRARAMTRYTPIIITSARSSEVHRILGLELGADDYLAKPFSVLELVARVKALLRRVDAVANDLRLDTGRLEVGGISIDPLAREASVDGRRIELTPREFDLLYWFARHPGKVFSRMDLLNAVWGYQHEGYEHTVNTHINRLRMKVEEDAGEPRRIVTVWGRGYKLAAPQSREDAP</sequence>
<dbReference type="InterPro" id="IPR011006">
    <property type="entry name" value="CheY-like_superfamily"/>
</dbReference>
<dbReference type="InterPro" id="IPR001789">
    <property type="entry name" value="Sig_transdc_resp-reg_receiver"/>
</dbReference>
<evidence type="ECO:0000256" key="4">
    <source>
        <dbReference type="ARBA" id="ARBA00023015"/>
    </source>
</evidence>
<dbReference type="InterPro" id="IPR016032">
    <property type="entry name" value="Sig_transdc_resp-reg_C-effctor"/>
</dbReference>
<keyword evidence="5 9" id="KW-0238">DNA-binding</keyword>
<evidence type="ECO:0000256" key="1">
    <source>
        <dbReference type="ARBA" id="ARBA00013332"/>
    </source>
</evidence>
<dbReference type="GO" id="GO:0005829">
    <property type="term" value="C:cytosol"/>
    <property type="evidence" value="ECO:0007669"/>
    <property type="project" value="TreeGrafter"/>
</dbReference>
<reference evidence="12" key="1">
    <citation type="submission" date="2016-01" db="EMBL/GenBank/DDBJ databases">
        <authorList>
            <person name="Peeters C."/>
        </authorList>
    </citation>
    <scope>NUCLEOTIDE SEQUENCE [LARGE SCALE GENOMIC DNA]</scope>
    <source>
        <strain evidence="12">LMG 22940</strain>
    </source>
</reference>
<protein>
    <recommendedName>
        <fullName evidence="1">Phosphate regulon transcriptional regulatory protein PhoB</fullName>
    </recommendedName>
</protein>
<dbReference type="EMBL" id="FCON02000045">
    <property type="protein sequence ID" value="SAL70478.1"/>
    <property type="molecule type" value="Genomic_DNA"/>
</dbReference>
<keyword evidence="6" id="KW-0804">Transcription</keyword>
<evidence type="ECO:0000256" key="2">
    <source>
        <dbReference type="ARBA" id="ARBA00022553"/>
    </source>
</evidence>
<dbReference type="SMART" id="SM00862">
    <property type="entry name" value="Trans_reg_C"/>
    <property type="match status" value="1"/>
</dbReference>
<evidence type="ECO:0000256" key="8">
    <source>
        <dbReference type="PROSITE-ProRule" id="PRU00169"/>
    </source>
</evidence>
<feature type="domain" description="OmpR/PhoB-type" evidence="11">
    <location>
        <begin position="156"/>
        <end position="255"/>
    </location>
</feature>
<dbReference type="Proteomes" id="UP000054770">
    <property type="component" value="Unassembled WGS sequence"/>
</dbReference>
<dbReference type="GO" id="GO:0032993">
    <property type="term" value="C:protein-DNA complex"/>
    <property type="evidence" value="ECO:0007669"/>
    <property type="project" value="TreeGrafter"/>
</dbReference>
<dbReference type="Pfam" id="PF00072">
    <property type="entry name" value="Response_reg"/>
    <property type="match status" value="1"/>
</dbReference>
<dbReference type="Gene3D" id="3.40.50.2300">
    <property type="match status" value="1"/>
</dbReference>
<dbReference type="SMART" id="SM00448">
    <property type="entry name" value="REC"/>
    <property type="match status" value="1"/>
</dbReference>
<evidence type="ECO:0000256" key="9">
    <source>
        <dbReference type="PROSITE-ProRule" id="PRU01091"/>
    </source>
</evidence>
<dbReference type="PROSITE" id="PS51755">
    <property type="entry name" value="OMPR_PHOB"/>
    <property type="match status" value="1"/>
</dbReference>
<evidence type="ECO:0000256" key="6">
    <source>
        <dbReference type="ARBA" id="ARBA00023163"/>
    </source>
</evidence>
<keyword evidence="2 8" id="KW-0597">Phosphoprotein</keyword>
<name>A0A158JNX0_9BURK</name>
<dbReference type="Pfam" id="PF00486">
    <property type="entry name" value="Trans_reg_C"/>
    <property type="match status" value="1"/>
</dbReference>
<dbReference type="PANTHER" id="PTHR48111:SF4">
    <property type="entry name" value="DNA-BINDING DUAL TRANSCRIPTIONAL REGULATOR OMPR"/>
    <property type="match status" value="1"/>
</dbReference>
<evidence type="ECO:0000256" key="3">
    <source>
        <dbReference type="ARBA" id="ARBA00023012"/>
    </source>
</evidence>
<keyword evidence="3" id="KW-0902">Two-component regulatory system</keyword>
<comment type="caution">
    <text evidence="12">The sequence shown here is derived from an EMBL/GenBank/DDBJ whole genome shotgun (WGS) entry which is preliminary data.</text>
</comment>
<dbReference type="PROSITE" id="PS50110">
    <property type="entry name" value="RESPONSE_REGULATORY"/>
    <property type="match status" value="1"/>
</dbReference>
<organism evidence="12 13">
    <name type="scientific">Caballeronia choica</name>
    <dbReference type="NCBI Taxonomy" id="326476"/>
    <lineage>
        <taxon>Bacteria</taxon>
        <taxon>Pseudomonadati</taxon>
        <taxon>Pseudomonadota</taxon>
        <taxon>Betaproteobacteria</taxon>
        <taxon>Burkholderiales</taxon>
        <taxon>Burkholderiaceae</taxon>
        <taxon>Caballeronia</taxon>
    </lineage>
</organism>
<evidence type="ECO:0000259" key="10">
    <source>
        <dbReference type="PROSITE" id="PS50110"/>
    </source>
</evidence>
<feature type="modified residue" description="4-aspartylphosphate" evidence="8">
    <location>
        <position position="77"/>
    </location>
</feature>
<evidence type="ECO:0000256" key="7">
    <source>
        <dbReference type="ARBA" id="ARBA00024735"/>
    </source>
</evidence>
<evidence type="ECO:0000256" key="5">
    <source>
        <dbReference type="ARBA" id="ARBA00023125"/>
    </source>
</evidence>
<feature type="DNA-binding region" description="OmpR/PhoB-type" evidence="9">
    <location>
        <begin position="156"/>
        <end position="255"/>
    </location>
</feature>
<keyword evidence="4" id="KW-0805">Transcription regulation</keyword>
<gene>
    <name evidence="12" type="ORF">AWB68_04051</name>
</gene>
<dbReference type="SUPFAM" id="SSF52172">
    <property type="entry name" value="CheY-like"/>
    <property type="match status" value="1"/>
</dbReference>
<proteinExistence type="predicted"/>
<dbReference type="Gene3D" id="1.10.10.10">
    <property type="entry name" value="Winged helix-like DNA-binding domain superfamily/Winged helix DNA-binding domain"/>
    <property type="match status" value="1"/>
</dbReference>
<evidence type="ECO:0000313" key="12">
    <source>
        <dbReference type="EMBL" id="SAL70478.1"/>
    </source>
</evidence>
<evidence type="ECO:0000313" key="13">
    <source>
        <dbReference type="Proteomes" id="UP000054770"/>
    </source>
</evidence>
<accession>A0A158JNX0</accession>
<dbReference type="PANTHER" id="PTHR48111">
    <property type="entry name" value="REGULATOR OF RPOS"/>
    <property type="match status" value="1"/>
</dbReference>
<dbReference type="GO" id="GO:0000156">
    <property type="term" value="F:phosphorelay response regulator activity"/>
    <property type="evidence" value="ECO:0007669"/>
    <property type="project" value="TreeGrafter"/>
</dbReference>